<organism evidence="1 2">
    <name type="scientific">Ectopseudomonas chengduensis</name>
    <dbReference type="NCBI Taxonomy" id="489632"/>
    <lineage>
        <taxon>Bacteria</taxon>
        <taxon>Pseudomonadati</taxon>
        <taxon>Pseudomonadota</taxon>
        <taxon>Gammaproteobacteria</taxon>
        <taxon>Pseudomonadales</taxon>
        <taxon>Pseudomonadaceae</taxon>
        <taxon>Ectopseudomonas</taxon>
    </lineage>
</organism>
<protein>
    <submittedName>
        <fullName evidence="1">Uncharacterized protein</fullName>
    </submittedName>
</protein>
<dbReference type="AlphaFoldDB" id="A0A1G6SPK3"/>
<gene>
    <name evidence="1" type="ORF">SAMN05216576_11267</name>
</gene>
<keyword evidence="2" id="KW-1185">Reference proteome</keyword>
<accession>A0A1G6SPK3</accession>
<evidence type="ECO:0000313" key="1">
    <source>
        <dbReference type="EMBL" id="SDD18820.1"/>
    </source>
</evidence>
<dbReference type="EMBL" id="FMZQ01000012">
    <property type="protein sequence ID" value="SDD18820.1"/>
    <property type="molecule type" value="Genomic_DNA"/>
</dbReference>
<reference evidence="2" key="1">
    <citation type="submission" date="2016-10" db="EMBL/GenBank/DDBJ databases">
        <authorList>
            <person name="Varghese N."/>
            <person name="Submissions S."/>
        </authorList>
    </citation>
    <scope>NUCLEOTIDE SEQUENCE [LARGE SCALE GENOMIC DNA]</scope>
    <source>
        <strain evidence="2">DSM 26382</strain>
    </source>
</reference>
<sequence length="48" mass="5311">MANKPSPSRQHKHLAVLIDADNALVVIAEDFIESDKTVDKLRVAHTTD</sequence>
<proteinExistence type="predicted"/>
<evidence type="ECO:0000313" key="2">
    <source>
        <dbReference type="Proteomes" id="UP000199467"/>
    </source>
</evidence>
<dbReference type="Proteomes" id="UP000199467">
    <property type="component" value="Unassembled WGS sequence"/>
</dbReference>
<name>A0A1G6SPK3_9GAMM</name>
<dbReference type="RefSeq" id="WP_156696928.1">
    <property type="nucleotide sequence ID" value="NZ_FMZQ01000012.1"/>
</dbReference>